<comment type="caution">
    <text evidence="7">The sequence shown here is derived from an EMBL/GenBank/DDBJ whole genome shotgun (WGS) entry which is preliminary data.</text>
</comment>
<evidence type="ECO:0000313" key="8">
    <source>
        <dbReference type="Proteomes" id="UP000462621"/>
    </source>
</evidence>
<dbReference type="PANTHER" id="PTHR43182:SF1">
    <property type="entry name" value="COBALT-PRECORRIN-7 C(5)-METHYLTRANSFERASE"/>
    <property type="match status" value="1"/>
</dbReference>
<evidence type="ECO:0000256" key="3">
    <source>
        <dbReference type="ARBA" id="ARBA00022603"/>
    </source>
</evidence>
<dbReference type="InterPro" id="IPR035996">
    <property type="entry name" value="4pyrrol_Methylase_sf"/>
</dbReference>
<dbReference type="InterPro" id="IPR000878">
    <property type="entry name" value="4pyrrol_Mease"/>
</dbReference>
<organism evidence="7 8">
    <name type="scientific">Vibrio eleionomae</name>
    <dbReference type="NCBI Taxonomy" id="2653505"/>
    <lineage>
        <taxon>Bacteria</taxon>
        <taxon>Pseudomonadati</taxon>
        <taxon>Pseudomonadota</taxon>
        <taxon>Gammaproteobacteria</taxon>
        <taxon>Vibrionales</taxon>
        <taxon>Vibrionaceae</taxon>
        <taxon>Vibrio</taxon>
    </lineage>
</organism>
<evidence type="ECO:0000256" key="1">
    <source>
        <dbReference type="ARBA" id="ARBA00004953"/>
    </source>
</evidence>
<dbReference type="GO" id="GO:0032259">
    <property type="term" value="P:methylation"/>
    <property type="evidence" value="ECO:0007669"/>
    <property type="project" value="UniProtKB-KW"/>
</dbReference>
<feature type="domain" description="Tetrapyrrole methylase" evidence="6">
    <location>
        <begin position="1"/>
        <end position="183"/>
    </location>
</feature>
<dbReference type="UniPathway" id="UPA00148"/>
<gene>
    <name evidence="7" type="ORF">F9817_09110</name>
</gene>
<dbReference type="SUPFAM" id="SSF53790">
    <property type="entry name" value="Tetrapyrrole methylase"/>
    <property type="match status" value="1"/>
</dbReference>
<evidence type="ECO:0000256" key="2">
    <source>
        <dbReference type="ARBA" id="ARBA00022573"/>
    </source>
</evidence>
<dbReference type="EC" id="2.1.1.289" evidence="7"/>
<accession>A0A7X4RUK1</accession>
<name>A0A7X4RUK1_9VIBR</name>
<proteinExistence type="predicted"/>
<dbReference type="EMBL" id="WEKT01000012">
    <property type="protein sequence ID" value="MZI93355.1"/>
    <property type="molecule type" value="Genomic_DNA"/>
</dbReference>
<dbReference type="InterPro" id="IPR014777">
    <property type="entry name" value="4pyrrole_Mease_sub1"/>
</dbReference>
<keyword evidence="8" id="KW-1185">Reference proteome</keyword>
<dbReference type="Gene3D" id="3.40.1010.10">
    <property type="entry name" value="Cobalt-precorrin-4 Transmethylase, Domain 1"/>
    <property type="match status" value="1"/>
</dbReference>
<dbReference type="Gene3D" id="3.30.950.10">
    <property type="entry name" value="Methyltransferase, Cobalt-precorrin-4 Transmethylase, Domain 2"/>
    <property type="match status" value="1"/>
</dbReference>
<sequence>MISVIGMGPGDERLISVAAQQLIESADILVGWRRLLSQFEHHPAQKYQMGVDIDATLQWLREQNQSLDKHTPNIVVLASGDPMLFGIGKRIAEAFAPEERQIVPGISSVQTLFSAVGIDMNDVYITSSHGKQPNFDFIFLHDKVALVTDKKIGPYQIAQQLIQRGLHRTLIIGENLGYPQQQISVLAPEQVQAEYEMNVVVILNERQ</sequence>
<keyword evidence="3 7" id="KW-0489">Methyltransferase</keyword>
<dbReference type="InterPro" id="IPR014776">
    <property type="entry name" value="4pyrrole_Mease_sub2"/>
</dbReference>
<dbReference type="InterPro" id="IPR050714">
    <property type="entry name" value="Cobalamin_biosynth_MTase"/>
</dbReference>
<dbReference type="InterPro" id="IPR012818">
    <property type="entry name" value="CbiE"/>
</dbReference>
<dbReference type="GO" id="GO:0008276">
    <property type="term" value="F:protein methyltransferase activity"/>
    <property type="evidence" value="ECO:0007669"/>
    <property type="project" value="InterPro"/>
</dbReference>
<keyword evidence="2" id="KW-0169">Cobalamin biosynthesis</keyword>
<evidence type="ECO:0000256" key="4">
    <source>
        <dbReference type="ARBA" id="ARBA00022679"/>
    </source>
</evidence>
<reference evidence="7 8" key="1">
    <citation type="submission" date="2019-10" db="EMBL/GenBank/DDBJ databases">
        <title>Vibrio sp. nov. isolated from a shrimp pond.</title>
        <authorList>
            <person name="Gomez-Gil B."/>
            <person name="Enciso-Ibarra J."/>
            <person name="Enciso-Ibarra K."/>
            <person name="Bolan-Mejia C."/>
        </authorList>
    </citation>
    <scope>NUCLEOTIDE SEQUENCE [LARGE SCALE GENOMIC DNA]</scope>
    <source>
        <strain evidence="7 8">CAIM 722</strain>
    </source>
</reference>
<dbReference type="Pfam" id="PF00590">
    <property type="entry name" value="TP_methylase"/>
    <property type="match status" value="1"/>
</dbReference>
<evidence type="ECO:0000256" key="5">
    <source>
        <dbReference type="ARBA" id="ARBA00022691"/>
    </source>
</evidence>
<dbReference type="RefSeq" id="WP_161154678.1">
    <property type="nucleotide sequence ID" value="NZ_WEKT01000012.1"/>
</dbReference>
<dbReference type="GO" id="GO:0009236">
    <property type="term" value="P:cobalamin biosynthetic process"/>
    <property type="evidence" value="ECO:0007669"/>
    <property type="project" value="UniProtKB-UniPathway"/>
</dbReference>
<dbReference type="Proteomes" id="UP000462621">
    <property type="component" value="Unassembled WGS sequence"/>
</dbReference>
<evidence type="ECO:0000313" key="7">
    <source>
        <dbReference type="EMBL" id="MZI93355.1"/>
    </source>
</evidence>
<dbReference type="PANTHER" id="PTHR43182">
    <property type="entry name" value="COBALT-PRECORRIN-6B C(15)-METHYLTRANSFERASE (DECARBOXYLATING)"/>
    <property type="match status" value="1"/>
</dbReference>
<evidence type="ECO:0000259" key="6">
    <source>
        <dbReference type="Pfam" id="PF00590"/>
    </source>
</evidence>
<dbReference type="CDD" id="cd11644">
    <property type="entry name" value="Precorrin-6Y-MT"/>
    <property type="match status" value="1"/>
</dbReference>
<keyword evidence="4 7" id="KW-0808">Transferase</keyword>
<dbReference type="NCBIfam" id="NF004456">
    <property type="entry name" value="PRK05787.1-4"/>
    <property type="match status" value="1"/>
</dbReference>
<comment type="pathway">
    <text evidence="1">Cofactor biosynthesis; adenosylcobalamin biosynthesis.</text>
</comment>
<dbReference type="AlphaFoldDB" id="A0A7X4RUK1"/>
<keyword evidence="5" id="KW-0949">S-adenosyl-L-methionine</keyword>
<dbReference type="NCBIfam" id="TIGR02467">
    <property type="entry name" value="CbiE"/>
    <property type="match status" value="1"/>
</dbReference>
<protein>
    <submittedName>
        <fullName evidence="7">Cobalt-precorrin-7 (C(5))-methyltransferase</fullName>
        <ecNumber evidence="7">2.1.1.289</ecNumber>
    </submittedName>
</protein>